<evidence type="ECO:0000313" key="2">
    <source>
        <dbReference type="Proteomes" id="UP001500653"/>
    </source>
</evidence>
<dbReference type="EMBL" id="BAAALN010000003">
    <property type="protein sequence ID" value="GAA1229677.1"/>
    <property type="molecule type" value="Genomic_DNA"/>
</dbReference>
<dbReference type="InterPro" id="IPR029069">
    <property type="entry name" value="HotDog_dom_sf"/>
</dbReference>
<dbReference type="PANTHER" id="PTHR31793">
    <property type="entry name" value="4-HYDROXYBENZOYL-COA THIOESTERASE FAMILY MEMBER"/>
    <property type="match status" value="1"/>
</dbReference>
<proteinExistence type="predicted"/>
<sequence length="147" mass="16496">MVACVTEREPFSIQVKVRTYELDPNGHVNQAVYHQYGEVARTELAVTAGVTEGLIKQGIGLVMLESHVRFRRELLFGDEATVSCVTRFEEDKKVFWMDNVITKLDGTVSAELESTIGLMDLEKRKLVPAPMERIRDAGVDLDLLRGS</sequence>
<dbReference type="PANTHER" id="PTHR31793:SF24">
    <property type="entry name" value="LONG-CHAIN ACYL-COA THIOESTERASE FADM"/>
    <property type="match status" value="1"/>
</dbReference>
<dbReference type="Proteomes" id="UP001500653">
    <property type="component" value="Unassembled WGS sequence"/>
</dbReference>
<reference evidence="1 2" key="1">
    <citation type="journal article" date="2019" name="Int. J. Syst. Evol. Microbiol.">
        <title>The Global Catalogue of Microorganisms (GCM) 10K type strain sequencing project: providing services to taxonomists for standard genome sequencing and annotation.</title>
        <authorList>
            <consortium name="The Broad Institute Genomics Platform"/>
            <consortium name="The Broad Institute Genome Sequencing Center for Infectious Disease"/>
            <person name="Wu L."/>
            <person name="Ma J."/>
        </authorList>
    </citation>
    <scope>NUCLEOTIDE SEQUENCE [LARGE SCALE GENOMIC DNA]</scope>
    <source>
        <strain evidence="1 2">JCM 13023</strain>
    </source>
</reference>
<dbReference type="SUPFAM" id="SSF54637">
    <property type="entry name" value="Thioesterase/thiol ester dehydrase-isomerase"/>
    <property type="match status" value="1"/>
</dbReference>
<dbReference type="Gene3D" id="3.10.129.10">
    <property type="entry name" value="Hotdog Thioesterase"/>
    <property type="match status" value="1"/>
</dbReference>
<evidence type="ECO:0000313" key="1">
    <source>
        <dbReference type="EMBL" id="GAA1229677.1"/>
    </source>
</evidence>
<dbReference type="Pfam" id="PF13279">
    <property type="entry name" value="4HBT_2"/>
    <property type="match status" value="1"/>
</dbReference>
<dbReference type="InterPro" id="IPR050563">
    <property type="entry name" value="4-hydroxybenzoyl-CoA_TE"/>
</dbReference>
<comment type="caution">
    <text evidence="1">The sequence shown here is derived from an EMBL/GenBank/DDBJ whole genome shotgun (WGS) entry which is preliminary data.</text>
</comment>
<keyword evidence="2" id="KW-1185">Reference proteome</keyword>
<organism evidence="1 2">
    <name type="scientific">Prauserella halophila</name>
    <dbReference type="NCBI Taxonomy" id="185641"/>
    <lineage>
        <taxon>Bacteria</taxon>
        <taxon>Bacillati</taxon>
        <taxon>Actinomycetota</taxon>
        <taxon>Actinomycetes</taxon>
        <taxon>Pseudonocardiales</taxon>
        <taxon>Pseudonocardiaceae</taxon>
        <taxon>Prauserella</taxon>
    </lineage>
</organism>
<dbReference type="CDD" id="cd00586">
    <property type="entry name" value="4HBT"/>
    <property type="match status" value="1"/>
</dbReference>
<gene>
    <name evidence="1" type="ORF">GCM10009676_10390</name>
</gene>
<protein>
    <submittedName>
        <fullName evidence="1">Acyl-CoA thioesterase</fullName>
    </submittedName>
</protein>
<name>A0ABN1W149_9PSEU</name>
<accession>A0ABN1W149</accession>